<dbReference type="GO" id="GO:0005829">
    <property type="term" value="C:cytosol"/>
    <property type="evidence" value="ECO:0007669"/>
    <property type="project" value="TreeGrafter"/>
</dbReference>
<dbReference type="SUPFAM" id="SSF53613">
    <property type="entry name" value="Ribokinase-like"/>
    <property type="match status" value="1"/>
</dbReference>
<keyword evidence="3" id="KW-0547">Nucleotide-binding</keyword>
<dbReference type="Gene3D" id="3.40.1190.20">
    <property type="match status" value="1"/>
</dbReference>
<gene>
    <name evidence="7" type="ORF">NCTC8738_01114</name>
</gene>
<evidence type="ECO:0000256" key="4">
    <source>
        <dbReference type="ARBA" id="ARBA00022777"/>
    </source>
</evidence>
<dbReference type="AlphaFoldDB" id="A0AB38G5E9"/>
<dbReference type="GO" id="GO:0005524">
    <property type="term" value="F:ATP binding"/>
    <property type="evidence" value="ECO:0007669"/>
    <property type="project" value="UniProtKB-KW"/>
</dbReference>
<evidence type="ECO:0000313" key="8">
    <source>
        <dbReference type="Proteomes" id="UP000248954"/>
    </source>
</evidence>
<evidence type="ECO:0000313" key="7">
    <source>
        <dbReference type="EMBL" id="SQF42331.1"/>
    </source>
</evidence>
<dbReference type="InterPro" id="IPR029056">
    <property type="entry name" value="Ribokinase-like"/>
</dbReference>
<name>A0AB38G5E9_9STRE</name>
<evidence type="ECO:0000256" key="1">
    <source>
        <dbReference type="ARBA" id="ARBA00012104"/>
    </source>
</evidence>
<dbReference type="Pfam" id="PF08543">
    <property type="entry name" value="Phos_pyr_kin"/>
    <property type="match status" value="1"/>
</dbReference>
<dbReference type="InterPro" id="IPR013749">
    <property type="entry name" value="PM/HMP-P_kinase-1"/>
</dbReference>
<organism evidence="7 8">
    <name type="scientific">Streptococcus lutetiensis</name>
    <dbReference type="NCBI Taxonomy" id="150055"/>
    <lineage>
        <taxon>Bacteria</taxon>
        <taxon>Bacillati</taxon>
        <taxon>Bacillota</taxon>
        <taxon>Bacilli</taxon>
        <taxon>Lactobacillales</taxon>
        <taxon>Streptococcaceae</taxon>
        <taxon>Streptococcus</taxon>
    </lineage>
</organism>
<dbReference type="EMBL" id="LS483348">
    <property type="protein sequence ID" value="SQF42331.1"/>
    <property type="molecule type" value="Genomic_DNA"/>
</dbReference>
<dbReference type="InterPro" id="IPR004625">
    <property type="entry name" value="PyrdxlKinase"/>
</dbReference>
<dbReference type="GO" id="GO:0009443">
    <property type="term" value="P:pyridoxal 5'-phosphate salvage"/>
    <property type="evidence" value="ECO:0007669"/>
    <property type="project" value="InterPro"/>
</dbReference>
<keyword evidence="2 7" id="KW-0808">Transferase</keyword>
<evidence type="ECO:0000256" key="2">
    <source>
        <dbReference type="ARBA" id="ARBA00022679"/>
    </source>
</evidence>
<protein>
    <recommendedName>
        <fullName evidence="1">pyridoxal kinase</fullName>
        <ecNumber evidence="1">2.7.1.35</ecNumber>
    </recommendedName>
</protein>
<keyword evidence="5" id="KW-0067">ATP-binding</keyword>
<proteinExistence type="predicted"/>
<dbReference type="NCBIfam" id="NF005491">
    <property type="entry name" value="PRK07105.1"/>
    <property type="match status" value="1"/>
</dbReference>
<dbReference type="PANTHER" id="PTHR10534:SF2">
    <property type="entry name" value="PYRIDOXAL KINASE"/>
    <property type="match status" value="1"/>
</dbReference>
<dbReference type="GO" id="GO:0008478">
    <property type="term" value="F:pyridoxal kinase activity"/>
    <property type="evidence" value="ECO:0007669"/>
    <property type="project" value="UniProtKB-EC"/>
</dbReference>
<evidence type="ECO:0000256" key="5">
    <source>
        <dbReference type="ARBA" id="ARBA00022840"/>
    </source>
</evidence>
<evidence type="ECO:0000256" key="3">
    <source>
        <dbReference type="ARBA" id="ARBA00022741"/>
    </source>
</evidence>
<dbReference type="Proteomes" id="UP000248954">
    <property type="component" value="Chromosome 1"/>
</dbReference>
<reference evidence="7 8" key="1">
    <citation type="submission" date="2018-06" db="EMBL/GenBank/DDBJ databases">
        <authorList>
            <consortium name="Pathogen Informatics"/>
            <person name="Doyle S."/>
        </authorList>
    </citation>
    <scope>NUCLEOTIDE SEQUENCE [LARGE SCALE GENOMIC DNA]</scope>
    <source>
        <strain evidence="7 8">NCTC8738</strain>
    </source>
</reference>
<feature type="domain" description="Pyridoxamine kinase/Phosphomethylpyrimidine kinase" evidence="6">
    <location>
        <begin position="70"/>
        <end position="260"/>
    </location>
</feature>
<dbReference type="EC" id="2.7.1.35" evidence="1"/>
<keyword evidence="4 7" id="KW-0418">Kinase</keyword>
<accession>A0AB38G5E9</accession>
<evidence type="ECO:0000259" key="6">
    <source>
        <dbReference type="Pfam" id="PF08543"/>
    </source>
</evidence>
<dbReference type="PANTHER" id="PTHR10534">
    <property type="entry name" value="PYRIDOXAL KINASE"/>
    <property type="match status" value="1"/>
</dbReference>
<sequence length="287" mass="32179">MMNQITRSVIVANDVVGVGKVALSSALPVLSNCQIEVIPMPTVLLSSHTGGFDKIAITDLTQATQGFIKQWETLDFPCHGLITGYFKNQIQLEDLAKFASEHNLPRFVDPIMADNGRLYAGYEQDFVKAMREFCTKSDVIMPNLTEACLLADYPYLGETYDKTDIEQLCERLSHLHNKHIILTGVSFEDDNVGLAHYDSKSGEITYHFSKAYPYHFFGTGDLVTAVLGAGYFHDLSLDDVAKVALNFIDKTLQRTLSLNRDLRFGLSYEPYLADLALQFKQLMEEKA</sequence>